<evidence type="ECO:0000313" key="1">
    <source>
        <dbReference type="EMBL" id="KIJ04937.1"/>
    </source>
</evidence>
<dbReference type="OrthoDB" id="3044497at2759"/>
<reference evidence="2" key="2">
    <citation type="submission" date="2015-01" db="EMBL/GenBank/DDBJ databases">
        <title>Evolutionary Origins and Diversification of the Mycorrhizal Mutualists.</title>
        <authorList>
            <consortium name="DOE Joint Genome Institute"/>
            <consortium name="Mycorrhizal Genomics Consortium"/>
            <person name="Kohler A."/>
            <person name="Kuo A."/>
            <person name="Nagy L.G."/>
            <person name="Floudas D."/>
            <person name="Copeland A."/>
            <person name="Barry K.W."/>
            <person name="Cichocki N."/>
            <person name="Veneault-Fourrey C."/>
            <person name="LaButti K."/>
            <person name="Lindquist E.A."/>
            <person name="Lipzen A."/>
            <person name="Lundell T."/>
            <person name="Morin E."/>
            <person name="Murat C."/>
            <person name="Riley R."/>
            <person name="Ohm R."/>
            <person name="Sun H."/>
            <person name="Tunlid A."/>
            <person name="Henrissat B."/>
            <person name="Grigoriev I.V."/>
            <person name="Hibbett D.S."/>
            <person name="Martin F."/>
        </authorList>
    </citation>
    <scope>NUCLEOTIDE SEQUENCE [LARGE SCALE GENOMIC DNA]</scope>
    <source>
        <strain evidence="2">ATCC 200175</strain>
    </source>
</reference>
<evidence type="ECO:0000313" key="2">
    <source>
        <dbReference type="Proteomes" id="UP000053647"/>
    </source>
</evidence>
<keyword evidence="2" id="KW-1185">Reference proteome</keyword>
<proteinExistence type="predicted"/>
<dbReference type="AlphaFoldDB" id="A0A0C9T9M0"/>
<dbReference type="HOGENOM" id="CLU_146165_0_0_1"/>
<dbReference type="Proteomes" id="UP000053647">
    <property type="component" value="Unassembled WGS sequence"/>
</dbReference>
<feature type="non-terminal residue" evidence="1">
    <location>
        <position position="1"/>
    </location>
</feature>
<sequence length="115" mass="12912">FLKLVSPLPKRHISLILWLRTAHIALNKHLHRIKKVASPLCPYCENIETVEHYLTSCPQFIRERHVLSNALGRSAGSVSLLLAQPKAVNPLVSFVNSTGRLKETFGNVHPKSDEI</sequence>
<reference evidence="1 2" key="1">
    <citation type="submission" date="2014-06" db="EMBL/GenBank/DDBJ databases">
        <authorList>
            <consortium name="DOE Joint Genome Institute"/>
            <person name="Kuo A."/>
            <person name="Kohler A."/>
            <person name="Nagy L.G."/>
            <person name="Floudas D."/>
            <person name="Copeland A."/>
            <person name="Barry K.W."/>
            <person name="Cichocki N."/>
            <person name="Veneault-Fourrey C."/>
            <person name="LaButti K."/>
            <person name="Lindquist E.A."/>
            <person name="Lipzen A."/>
            <person name="Lundell T."/>
            <person name="Morin E."/>
            <person name="Murat C."/>
            <person name="Sun H."/>
            <person name="Tunlid A."/>
            <person name="Henrissat B."/>
            <person name="Grigoriev I.V."/>
            <person name="Hibbett D.S."/>
            <person name="Martin F."/>
            <person name="Nordberg H.P."/>
            <person name="Cantor M.N."/>
            <person name="Hua S.X."/>
        </authorList>
    </citation>
    <scope>NUCLEOTIDE SEQUENCE [LARGE SCALE GENOMIC DNA]</scope>
    <source>
        <strain evidence="1 2">ATCC 200175</strain>
    </source>
</reference>
<accession>A0A0C9T9M0</accession>
<evidence type="ECO:0008006" key="3">
    <source>
        <dbReference type="Google" id="ProtNLM"/>
    </source>
</evidence>
<dbReference type="EMBL" id="KN821392">
    <property type="protein sequence ID" value="KIJ04937.1"/>
    <property type="molecule type" value="Genomic_DNA"/>
</dbReference>
<protein>
    <recommendedName>
        <fullName evidence="3">Reverse transcriptase zinc-binding domain-containing protein</fullName>
    </recommendedName>
</protein>
<gene>
    <name evidence="1" type="ORF">PAXINDRAFT_94100</name>
</gene>
<name>A0A0C9T9M0_PAXIN</name>
<organism evidence="1 2">
    <name type="scientific">Paxillus involutus ATCC 200175</name>
    <dbReference type="NCBI Taxonomy" id="664439"/>
    <lineage>
        <taxon>Eukaryota</taxon>
        <taxon>Fungi</taxon>
        <taxon>Dikarya</taxon>
        <taxon>Basidiomycota</taxon>
        <taxon>Agaricomycotina</taxon>
        <taxon>Agaricomycetes</taxon>
        <taxon>Agaricomycetidae</taxon>
        <taxon>Boletales</taxon>
        <taxon>Paxilineae</taxon>
        <taxon>Paxillaceae</taxon>
        <taxon>Paxillus</taxon>
    </lineage>
</organism>